<reference evidence="1 2" key="1">
    <citation type="submission" date="2014-02" db="EMBL/GenBank/DDBJ databases">
        <authorList>
            <person name="Sears C."/>
            <person name="Carroll K."/>
            <person name="Sack B.R."/>
            <person name="Qadri F."/>
            <person name="Myers L.L."/>
            <person name="Chung G.-T."/>
            <person name="Escheverria P."/>
            <person name="Fraser C.M."/>
            <person name="Sadzewicz L."/>
            <person name="Shefchek K.A."/>
            <person name="Tallon L."/>
            <person name="Das S.P."/>
            <person name="Daugherty S."/>
            <person name="Mongodin E.F."/>
        </authorList>
    </citation>
    <scope>NUCLEOTIDE SEQUENCE [LARGE SCALE GENOMIC DNA]</scope>
    <source>
        <strain evidence="1 2">2-F-2 #4</strain>
    </source>
</reference>
<organism evidence="1 2">
    <name type="scientific">Bacteroides fragilis str. 2-F-2 #4</name>
    <dbReference type="NCBI Taxonomy" id="1339280"/>
    <lineage>
        <taxon>Bacteria</taxon>
        <taxon>Pseudomonadati</taxon>
        <taxon>Bacteroidota</taxon>
        <taxon>Bacteroidia</taxon>
        <taxon>Bacteroidales</taxon>
        <taxon>Bacteroidaceae</taxon>
        <taxon>Bacteroides</taxon>
    </lineage>
</organism>
<dbReference type="AlphaFoldDB" id="A0A015ZKD5"/>
<evidence type="ECO:0000313" key="2">
    <source>
        <dbReference type="Proteomes" id="UP000022272"/>
    </source>
</evidence>
<gene>
    <name evidence="1" type="ORF">M076_1982</name>
</gene>
<evidence type="ECO:0000313" key="1">
    <source>
        <dbReference type="EMBL" id="EXZ44872.1"/>
    </source>
</evidence>
<dbReference type="EMBL" id="JGDM01000047">
    <property type="protein sequence ID" value="EXZ44872.1"/>
    <property type="molecule type" value="Genomic_DNA"/>
</dbReference>
<proteinExistence type="predicted"/>
<accession>A0A015ZKD5</accession>
<name>A0A015ZKD5_BACFG</name>
<comment type="caution">
    <text evidence="1">The sequence shown here is derived from an EMBL/GenBank/DDBJ whole genome shotgun (WGS) entry which is preliminary data.</text>
</comment>
<dbReference type="Proteomes" id="UP000022272">
    <property type="component" value="Unassembled WGS sequence"/>
</dbReference>
<sequence length="92" mass="10875">MFSYFTSIVRVSEIKRKRLFSGCTPEADKSELTEREPHALITHLFIPIASQHRHYDSLQRHLISKTKSLTRKEGDFIRSVHHWAEIEQSREV</sequence>
<protein>
    <submittedName>
        <fullName evidence="1">Uncharacterized protein</fullName>
    </submittedName>
</protein>